<evidence type="ECO:0000313" key="2">
    <source>
        <dbReference type="EMBL" id="CAF1551547.1"/>
    </source>
</evidence>
<sequence>MEINCTKLRKSFFLILKSENSDFKRKLSDIQLFHLETLLITLTHPQEERVHIEITFLANGYSLAFVQDQLKQFLIRFNPSSGEQPMDLNRGTYTSFRIQLFRHFRQQKVHLEERQELENKHQLVELYYLYDWGSRHEFNQYFYQHWTRTINKDPRFLKHGLKIILNSKHCFLSNTLLVQYKAN</sequence>
<dbReference type="Proteomes" id="UP000663852">
    <property type="component" value="Unassembled WGS sequence"/>
</dbReference>
<dbReference type="EMBL" id="CAJNOR010003740">
    <property type="protein sequence ID" value="CAF1443368.1"/>
    <property type="molecule type" value="Genomic_DNA"/>
</dbReference>
<organism evidence="1 3">
    <name type="scientific">Adineta ricciae</name>
    <name type="common">Rotifer</name>
    <dbReference type="NCBI Taxonomy" id="249248"/>
    <lineage>
        <taxon>Eukaryota</taxon>
        <taxon>Metazoa</taxon>
        <taxon>Spiralia</taxon>
        <taxon>Gnathifera</taxon>
        <taxon>Rotifera</taxon>
        <taxon>Eurotatoria</taxon>
        <taxon>Bdelloidea</taxon>
        <taxon>Adinetida</taxon>
        <taxon>Adinetidae</taxon>
        <taxon>Adineta</taxon>
    </lineage>
</organism>
<evidence type="ECO:0000313" key="1">
    <source>
        <dbReference type="EMBL" id="CAF1443368.1"/>
    </source>
</evidence>
<dbReference type="AlphaFoldDB" id="A0A815P2S3"/>
<accession>A0A815P2S3</accession>
<gene>
    <name evidence="2" type="ORF">EDS130_LOCUS46039</name>
    <name evidence="1" type="ORF">XAT740_LOCUS36451</name>
</gene>
<comment type="caution">
    <text evidence="1">The sequence shown here is derived from an EMBL/GenBank/DDBJ whole genome shotgun (WGS) entry which is preliminary data.</text>
</comment>
<keyword evidence="3" id="KW-1185">Reference proteome</keyword>
<protein>
    <submittedName>
        <fullName evidence="1">Uncharacterized protein</fullName>
    </submittedName>
</protein>
<dbReference type="EMBL" id="CAJNOJ010001462">
    <property type="protein sequence ID" value="CAF1551547.1"/>
    <property type="molecule type" value="Genomic_DNA"/>
</dbReference>
<proteinExistence type="predicted"/>
<evidence type="ECO:0000313" key="3">
    <source>
        <dbReference type="Proteomes" id="UP000663828"/>
    </source>
</evidence>
<dbReference type="Proteomes" id="UP000663828">
    <property type="component" value="Unassembled WGS sequence"/>
</dbReference>
<dbReference type="OrthoDB" id="10059976at2759"/>
<reference evidence="1" key="1">
    <citation type="submission" date="2021-02" db="EMBL/GenBank/DDBJ databases">
        <authorList>
            <person name="Nowell W R."/>
        </authorList>
    </citation>
    <scope>NUCLEOTIDE SEQUENCE</scope>
</reference>
<name>A0A815P2S3_ADIRI</name>